<evidence type="ECO:0000313" key="1">
    <source>
        <dbReference type="EMBL" id="CAG8618356.1"/>
    </source>
</evidence>
<dbReference type="Proteomes" id="UP000789366">
    <property type="component" value="Unassembled WGS sequence"/>
</dbReference>
<feature type="non-terminal residue" evidence="1">
    <location>
        <position position="119"/>
    </location>
</feature>
<organism evidence="1 2">
    <name type="scientific">Cetraspora pellucida</name>
    <dbReference type="NCBI Taxonomy" id="1433469"/>
    <lineage>
        <taxon>Eukaryota</taxon>
        <taxon>Fungi</taxon>
        <taxon>Fungi incertae sedis</taxon>
        <taxon>Mucoromycota</taxon>
        <taxon>Glomeromycotina</taxon>
        <taxon>Glomeromycetes</taxon>
        <taxon>Diversisporales</taxon>
        <taxon>Gigasporaceae</taxon>
        <taxon>Cetraspora</taxon>
    </lineage>
</organism>
<protein>
    <submittedName>
        <fullName evidence="1">13169_t:CDS:1</fullName>
    </submittedName>
</protein>
<dbReference type="EMBL" id="CAJVPW010010705">
    <property type="protein sequence ID" value="CAG8618356.1"/>
    <property type="molecule type" value="Genomic_DNA"/>
</dbReference>
<name>A0ACA9MZF4_9GLOM</name>
<evidence type="ECO:0000313" key="2">
    <source>
        <dbReference type="Proteomes" id="UP000789366"/>
    </source>
</evidence>
<gene>
    <name evidence="1" type="ORF">SPELUC_LOCUS7771</name>
</gene>
<reference evidence="1" key="1">
    <citation type="submission" date="2021-06" db="EMBL/GenBank/DDBJ databases">
        <authorList>
            <person name="Kallberg Y."/>
            <person name="Tangrot J."/>
            <person name="Rosling A."/>
        </authorList>
    </citation>
    <scope>NUCLEOTIDE SEQUENCE</scope>
    <source>
        <strain evidence="1">28 12/20/2015</strain>
    </source>
</reference>
<keyword evidence="2" id="KW-1185">Reference proteome</keyword>
<accession>A0ACA9MZF4</accession>
<comment type="caution">
    <text evidence="1">The sequence shown here is derived from an EMBL/GenBank/DDBJ whole genome shotgun (WGS) entry which is preliminary data.</text>
</comment>
<proteinExistence type="predicted"/>
<sequence length="119" mass="13496">MNISDSPSQYYVNDNGSINLPFSCAVKTYINSLPLLTNCKLKKQSQLYVNQNIKPSRLFNNKLSNKTEAHNCQEFTSSSKNVNNLTATDQNYDDNAYDNNFKDNAHDNNFKVAINIPHS</sequence>